<evidence type="ECO:0000313" key="2">
    <source>
        <dbReference type="Proteomes" id="UP000248553"/>
    </source>
</evidence>
<evidence type="ECO:0000313" key="1">
    <source>
        <dbReference type="EMBL" id="RAK63461.1"/>
    </source>
</evidence>
<dbReference type="EMBL" id="QHKM01000009">
    <property type="protein sequence ID" value="RAK63461.1"/>
    <property type="molecule type" value="Genomic_DNA"/>
</dbReference>
<accession>A0A328BAH0</accession>
<reference evidence="2" key="1">
    <citation type="submission" date="2018-05" db="EMBL/GenBank/DDBJ databases">
        <authorList>
            <person name="Nie L."/>
        </authorList>
    </citation>
    <scope>NUCLEOTIDE SEQUENCE [LARGE SCALE GENOMIC DNA]</scope>
    <source>
        <strain evidence="2">NL</strain>
    </source>
</reference>
<dbReference type="Proteomes" id="UP000248553">
    <property type="component" value="Unassembled WGS sequence"/>
</dbReference>
<gene>
    <name evidence="1" type="ORF">DLM85_20875</name>
</gene>
<comment type="caution">
    <text evidence="1">The sequence shown here is derived from an EMBL/GenBank/DDBJ whole genome shotgun (WGS) entry which is preliminary data.</text>
</comment>
<name>A0A328BAH0_9BACT</name>
<organism evidence="1 2">
    <name type="scientific">Hymenobacter edaphi</name>
    <dbReference type="NCBI Taxonomy" id="2211146"/>
    <lineage>
        <taxon>Bacteria</taxon>
        <taxon>Pseudomonadati</taxon>
        <taxon>Bacteroidota</taxon>
        <taxon>Cytophagia</taxon>
        <taxon>Cytophagales</taxon>
        <taxon>Hymenobacteraceae</taxon>
        <taxon>Hymenobacter</taxon>
    </lineage>
</organism>
<protein>
    <submittedName>
        <fullName evidence="1">Uncharacterized protein</fullName>
    </submittedName>
</protein>
<dbReference type="AlphaFoldDB" id="A0A328BAH0"/>
<keyword evidence="2" id="KW-1185">Reference proteome</keyword>
<sequence>MVSEVLNILADRQLSAVVFVQDYLQLQFDGDCMTLYVWPTLLLPQGVCDFGEVAYRNELCSFIARMVQRVELLDQQHLLLHFQNTRAAIRIPLDTGHEAVYFTEYDKTSWLTL</sequence>
<proteinExistence type="predicted"/>